<protein>
    <recommendedName>
        <fullName evidence="2">beta-fructofuranosidase</fullName>
        <ecNumber evidence="2">3.2.1.26</ecNumber>
    </recommendedName>
</protein>
<dbReference type="InterPro" id="IPR051214">
    <property type="entry name" value="GH32_Enzymes"/>
</dbReference>
<dbReference type="InterPro" id="IPR023296">
    <property type="entry name" value="Glyco_hydro_beta-prop_sf"/>
</dbReference>
<dbReference type="Pfam" id="PF08244">
    <property type="entry name" value="Glyco_hydro_32C"/>
    <property type="match status" value="1"/>
</dbReference>
<evidence type="ECO:0000256" key="1">
    <source>
        <dbReference type="ARBA" id="ARBA00009902"/>
    </source>
</evidence>
<dbReference type="InterPro" id="IPR013320">
    <property type="entry name" value="ConA-like_dom_sf"/>
</dbReference>
<evidence type="ECO:0000313" key="8">
    <source>
        <dbReference type="EMBL" id="GLS23373.1"/>
    </source>
</evidence>
<reference evidence="9" key="1">
    <citation type="journal article" date="2019" name="Int. J. Syst. Evol. Microbiol.">
        <title>The Global Catalogue of Microorganisms (GCM) 10K type strain sequencing project: providing services to taxonomists for standard genome sequencing and annotation.</title>
        <authorList>
            <consortium name="The Broad Institute Genomics Platform"/>
            <consortium name="The Broad Institute Genome Sequencing Center for Infectious Disease"/>
            <person name="Wu L."/>
            <person name="Ma J."/>
        </authorList>
    </citation>
    <scope>NUCLEOTIDE SEQUENCE [LARGE SCALE GENOMIC DNA]</scope>
    <source>
        <strain evidence="9">NBRC 101365</strain>
    </source>
</reference>
<dbReference type="InterPro" id="IPR001362">
    <property type="entry name" value="Glyco_hydro_32"/>
</dbReference>
<evidence type="ECO:0000259" key="6">
    <source>
        <dbReference type="Pfam" id="PF00251"/>
    </source>
</evidence>
<keyword evidence="9" id="KW-1185">Reference proteome</keyword>
<dbReference type="Gene3D" id="2.115.10.20">
    <property type="entry name" value="Glycosyl hydrolase domain, family 43"/>
    <property type="match status" value="1"/>
</dbReference>
<comment type="similarity">
    <text evidence="1 5">Belongs to the glycosyl hydrolase 32 family.</text>
</comment>
<dbReference type="SMART" id="SM00640">
    <property type="entry name" value="Glyco_32"/>
    <property type="match status" value="1"/>
</dbReference>
<gene>
    <name evidence="8" type="ORF">GCM10007874_63930</name>
</gene>
<dbReference type="Proteomes" id="UP001156882">
    <property type="component" value="Unassembled WGS sequence"/>
</dbReference>
<sequence length="563" mass="63270">MPTLEIKLLPGDIVDLWARPARGGCRWKVTLDHDSDAYTELAGENSDDFQRASYRARMAGTVTASWAEDSTTVSLVYAYTPARVFTDGVRLLWTTDENKNGGKRYHLHLQPPWGWMNDPNGLVEVHGVCHAFYQHYPHARRWNTMHWGHAVSSNLIDWVHLPIFLDPRPALLADDLKTGGAFSGSITLAEDSSFRVFYTDREDDRLPNWEWQIAAHSADKLCVDGARPIITERPPLPGLRRDMRDPYVFRGPDGLWKLLLGGGDANGGLILLYESEHPDGTDGWRFVSPLHSEPMRPGIPVECPCMMALEGEGAGLHVLVFGLLGQRDEITRRRNLSYALVGRFDGKRFEVIARRELDFATDSYAFQGFHHGNHGPIGLAWAANWTDVFKDRDYPTAMTFPRRLIWRDGNLFTPPLETVKDLREASILEQPSQLTEPLDLPRGLAEIELEFAARDTDFAIEFEHPTYHLGLVSKAGQLELLFDPPGTRSVPRYSADGAAVRKLRIFIDVGLIEIYADDGRCCATKRIDSDEPVTALHFLTNPATLAVARGWALRPAAFIPIEL</sequence>
<evidence type="ECO:0000256" key="2">
    <source>
        <dbReference type="ARBA" id="ARBA00012758"/>
    </source>
</evidence>
<dbReference type="Pfam" id="PF00251">
    <property type="entry name" value="Glyco_hydro_32N"/>
    <property type="match status" value="1"/>
</dbReference>
<keyword evidence="3 5" id="KW-0378">Hydrolase</keyword>
<dbReference type="InterPro" id="IPR013189">
    <property type="entry name" value="Glyco_hydro_32_C"/>
</dbReference>
<dbReference type="SUPFAM" id="SSF75005">
    <property type="entry name" value="Arabinanase/levansucrase/invertase"/>
    <property type="match status" value="1"/>
</dbReference>
<dbReference type="PROSITE" id="PS00609">
    <property type="entry name" value="GLYCOSYL_HYDROL_F32"/>
    <property type="match status" value="1"/>
</dbReference>
<feature type="domain" description="Glycosyl hydrolase family 32 N-terminal" evidence="6">
    <location>
        <begin position="108"/>
        <end position="413"/>
    </location>
</feature>
<dbReference type="EMBL" id="BSPC01000070">
    <property type="protein sequence ID" value="GLS23373.1"/>
    <property type="molecule type" value="Genomic_DNA"/>
</dbReference>
<dbReference type="RefSeq" id="WP_284316309.1">
    <property type="nucleotide sequence ID" value="NZ_BSPC01000070.1"/>
</dbReference>
<dbReference type="EC" id="3.2.1.26" evidence="2"/>
<dbReference type="PANTHER" id="PTHR43101:SF1">
    <property type="entry name" value="BETA-FRUCTOSIDASE"/>
    <property type="match status" value="1"/>
</dbReference>
<feature type="domain" description="Glycosyl hydrolase family 32 C-terminal" evidence="7">
    <location>
        <begin position="500"/>
        <end position="541"/>
    </location>
</feature>
<evidence type="ECO:0000256" key="3">
    <source>
        <dbReference type="ARBA" id="ARBA00022801"/>
    </source>
</evidence>
<name>A0ABQ6CSN6_9HYPH</name>
<evidence type="ECO:0000313" key="9">
    <source>
        <dbReference type="Proteomes" id="UP001156882"/>
    </source>
</evidence>
<dbReference type="SUPFAM" id="SSF49899">
    <property type="entry name" value="Concanavalin A-like lectins/glucanases"/>
    <property type="match status" value="1"/>
</dbReference>
<proteinExistence type="inferred from homology"/>
<evidence type="ECO:0000256" key="4">
    <source>
        <dbReference type="ARBA" id="ARBA00023295"/>
    </source>
</evidence>
<evidence type="ECO:0000259" key="7">
    <source>
        <dbReference type="Pfam" id="PF08244"/>
    </source>
</evidence>
<evidence type="ECO:0000256" key="5">
    <source>
        <dbReference type="RuleBase" id="RU362110"/>
    </source>
</evidence>
<accession>A0ABQ6CSN6</accession>
<dbReference type="PANTHER" id="PTHR43101">
    <property type="entry name" value="BETA-FRUCTOSIDASE"/>
    <property type="match status" value="1"/>
</dbReference>
<dbReference type="Gene3D" id="2.60.120.560">
    <property type="entry name" value="Exo-inulinase, domain 1"/>
    <property type="match status" value="1"/>
</dbReference>
<comment type="caution">
    <text evidence="8">The sequence shown here is derived from an EMBL/GenBank/DDBJ whole genome shotgun (WGS) entry which is preliminary data.</text>
</comment>
<keyword evidence="4 5" id="KW-0326">Glycosidase</keyword>
<dbReference type="InterPro" id="IPR018053">
    <property type="entry name" value="Glyco_hydro_32_AS"/>
</dbReference>
<organism evidence="8 9">
    <name type="scientific">Labrys miyagiensis</name>
    <dbReference type="NCBI Taxonomy" id="346912"/>
    <lineage>
        <taxon>Bacteria</taxon>
        <taxon>Pseudomonadati</taxon>
        <taxon>Pseudomonadota</taxon>
        <taxon>Alphaproteobacteria</taxon>
        <taxon>Hyphomicrobiales</taxon>
        <taxon>Xanthobacteraceae</taxon>
        <taxon>Labrys</taxon>
    </lineage>
</organism>
<dbReference type="InterPro" id="IPR013148">
    <property type="entry name" value="Glyco_hydro_32_N"/>
</dbReference>